<evidence type="ECO:0000313" key="3">
    <source>
        <dbReference type="EMBL" id="KAK8237598.1"/>
    </source>
</evidence>
<accession>A0ABR1YRJ5</accession>
<evidence type="ECO:0000313" key="4">
    <source>
        <dbReference type="Proteomes" id="UP001492380"/>
    </source>
</evidence>
<organism evidence="3 4">
    <name type="scientific">Phyllosticta capitalensis</name>
    <dbReference type="NCBI Taxonomy" id="121624"/>
    <lineage>
        <taxon>Eukaryota</taxon>
        <taxon>Fungi</taxon>
        <taxon>Dikarya</taxon>
        <taxon>Ascomycota</taxon>
        <taxon>Pezizomycotina</taxon>
        <taxon>Dothideomycetes</taxon>
        <taxon>Dothideomycetes incertae sedis</taxon>
        <taxon>Botryosphaeriales</taxon>
        <taxon>Phyllostictaceae</taxon>
        <taxon>Phyllosticta</taxon>
    </lineage>
</organism>
<dbReference type="InterPro" id="IPR046539">
    <property type="entry name" value="DUF6604"/>
</dbReference>
<dbReference type="EMBL" id="JBBWRZ010000004">
    <property type="protein sequence ID" value="KAK8237598.1"/>
    <property type="molecule type" value="Genomic_DNA"/>
</dbReference>
<dbReference type="PANTHER" id="PTHR38795:SF1">
    <property type="entry name" value="DUF6604 DOMAIN-CONTAINING PROTEIN"/>
    <property type="match status" value="1"/>
</dbReference>
<dbReference type="Proteomes" id="UP001492380">
    <property type="component" value="Unassembled WGS sequence"/>
</dbReference>
<evidence type="ECO:0000256" key="1">
    <source>
        <dbReference type="SAM" id="MobiDB-lite"/>
    </source>
</evidence>
<feature type="compositionally biased region" description="Basic residues" evidence="1">
    <location>
        <begin position="56"/>
        <end position="71"/>
    </location>
</feature>
<comment type="caution">
    <text evidence="3">The sequence shown here is derived from an EMBL/GenBank/DDBJ whole genome shotgun (WGS) entry which is preliminary data.</text>
</comment>
<proteinExistence type="predicted"/>
<dbReference type="PANTHER" id="PTHR38795">
    <property type="entry name" value="DUF6604 DOMAIN-CONTAINING PROTEIN"/>
    <property type="match status" value="1"/>
</dbReference>
<protein>
    <recommendedName>
        <fullName evidence="2">DUF6604 domain-containing protein</fullName>
    </recommendedName>
</protein>
<gene>
    <name evidence="3" type="ORF">HDK90DRAFT_549396</name>
</gene>
<name>A0ABR1YRJ5_9PEZI</name>
<feature type="region of interest" description="Disordered" evidence="1">
    <location>
        <begin position="34"/>
        <end position="93"/>
    </location>
</feature>
<keyword evidence="4" id="KW-1185">Reference proteome</keyword>
<dbReference type="Pfam" id="PF20253">
    <property type="entry name" value="DUF6604"/>
    <property type="match status" value="1"/>
</dbReference>
<reference evidence="3 4" key="1">
    <citation type="submission" date="2024-04" db="EMBL/GenBank/DDBJ databases">
        <title>Phyllosticta paracitricarpa is synonymous to the EU quarantine fungus P. citricarpa based on phylogenomic analyses.</title>
        <authorList>
            <consortium name="Lawrence Berkeley National Laboratory"/>
            <person name="Van Ingen-Buijs V.A."/>
            <person name="Van Westerhoven A.C."/>
            <person name="Haridas S."/>
            <person name="Skiadas P."/>
            <person name="Martin F."/>
            <person name="Groenewald J.Z."/>
            <person name="Crous P.W."/>
            <person name="Seidl M.F."/>
        </authorList>
    </citation>
    <scope>NUCLEOTIDE SEQUENCE [LARGE SCALE GENOMIC DNA]</scope>
    <source>
        <strain evidence="3 4">CBS 123374</strain>
    </source>
</reference>
<feature type="domain" description="DUF6604" evidence="2">
    <location>
        <begin position="12"/>
        <end position="284"/>
    </location>
</feature>
<evidence type="ECO:0000259" key="2">
    <source>
        <dbReference type="Pfam" id="PF20253"/>
    </source>
</evidence>
<sequence>MFPFPWRSTYLQYKEDTDAVASWLARTARRCGYSGDLLSKGEDAENEEGDPDTKPAHSHKSKSKGKKKTKARSQQPKPVQPPEPQTTPSAPRKPSYLISIPAFIILAEFIAKSKNPVVQAPTSLVHVLDRAISLRKQFSKSLTDKATPKNGWADKSHSYFVHVLEEVKKILGNSTHVSSGAYSASDLANSFAGLMVEEPSQEFLNAPAPTPDVAVEPEFKSDQFEDPNEVFLAFKLLMEDFSTIRNAVAQIWEDHMAGKHRSVAAALATNMAIDFARKMEEDMADLVERFGGFDQVYRVWWSAICQDRGYSENHREKEGDALNFRAYEEANTAMLPAHLMLTKFISLVPSDPKSSPDIGMPGPIDYASDWKSKTPREKYLHDEALLNQVLASLVSAIRVPGHRNKGLPGEDELIRGLRVAIETRQVSLWNVLSVQILLDIHHCQRQDIQLPWKELNAVGSHLSRTIDIVSKELQGLRHPNWTESNDEAVKELRKDIEDWVINDKVQKSILRFKRRAPGKHFHFKNNPVFCGLFIYSLQMRYHIISIDYANTWKAVLNARHLYNAFRQEDLIKSKWADMEVFQLVQPDSVSFAGDAPKKKEDYIKRYAIMNGMSAASFSKDARGPPKRSAAGCR</sequence>